<dbReference type="PANTHER" id="PTHR10556:SF37">
    <property type="entry name" value="3-OXO-5-ALPHA-STEROID 4-DEHYDROGENASE 2"/>
    <property type="match status" value="1"/>
</dbReference>
<comment type="subcellular location">
    <subcellularLocation>
        <location evidence="2">Endoplasmic reticulum membrane</location>
        <topology evidence="2">Multi-pass membrane protein</topology>
    </subcellularLocation>
    <subcellularLocation>
        <location evidence="1">Microsome membrane</location>
        <topology evidence="1">Multi-pass membrane protein</topology>
    </subcellularLocation>
</comment>
<keyword evidence="13 18" id="KW-0472">Membrane</keyword>
<evidence type="ECO:0000256" key="15">
    <source>
        <dbReference type="ARBA" id="ARBA00048164"/>
    </source>
</evidence>
<keyword evidence="7" id="KW-0492">Microsome</keyword>
<dbReference type="InterPro" id="IPR001104">
    <property type="entry name" value="3-oxo-5_a-steroid_4-DH_C"/>
</dbReference>
<keyword evidence="9" id="KW-0726">Sexual differentiation</keyword>
<evidence type="ECO:0000256" key="9">
    <source>
        <dbReference type="ARBA" id="ARBA00022928"/>
    </source>
</evidence>
<dbReference type="PIRSF" id="PIRSF015596">
    <property type="entry name" value="5_alpha-SR2"/>
    <property type="match status" value="1"/>
</dbReference>
<dbReference type="OrthoDB" id="5788137at2759"/>
<keyword evidence="6" id="KW-0256">Endoplasmic reticulum</keyword>
<dbReference type="GO" id="GO:0005789">
    <property type="term" value="C:endoplasmic reticulum membrane"/>
    <property type="evidence" value="ECO:0007669"/>
    <property type="project" value="UniProtKB-SubCell"/>
</dbReference>
<evidence type="ECO:0000256" key="11">
    <source>
        <dbReference type="ARBA" id="ARBA00023002"/>
    </source>
</evidence>
<evidence type="ECO:0000256" key="10">
    <source>
        <dbReference type="ARBA" id="ARBA00022989"/>
    </source>
</evidence>
<dbReference type="GO" id="GO:0007548">
    <property type="term" value="P:sex differentiation"/>
    <property type="evidence" value="ECO:0007669"/>
    <property type="project" value="UniProtKB-KW"/>
</dbReference>
<protein>
    <recommendedName>
        <fullName evidence="18">3-oxo-5alpha-steroid 4-dehydrogenase (NADP(+))</fullName>
        <ecNumber evidence="18">1.3.1.22</ecNumber>
    </recommendedName>
</protein>
<dbReference type="PROSITE" id="PS50244">
    <property type="entry name" value="S5A_REDUCTASE"/>
    <property type="match status" value="1"/>
</dbReference>
<accession>V9L3Z0</accession>
<sequence length="256" mass="29083">MKGLHDCNEKAVSAGCVALAALGGLCLQRQLRQSVAYGRYTPPSFSGILIPAKIAWFVQELPSFLVPVLLLYRSGSLETLGCKLLLFMFCGHYFHRTFIYGFLTNGQPTSFHIVCQSFLFCTLNGWFQAHSLINCAVYEDNWTTDCRFILGVVIFLLGMAINIHSDHVLRNLRKPGEINYKIPKGGLFKYISGANFFGEIIEWFGYAIATWNASAFSFAVLTFCSIGPRAYHHHRFYQKKFQDYPKSRRALIPFLF</sequence>
<dbReference type="CTD" id="550398"/>
<dbReference type="EMBL" id="JW874070">
    <property type="protein sequence ID" value="AFP06587.1"/>
    <property type="molecule type" value="mRNA"/>
</dbReference>
<dbReference type="AlphaFoldDB" id="V9L3Z0"/>
<comment type="function">
    <text evidence="14">Converts testosterone (T) into 5-alpha-dihydrotestosterone (DHT) and progesterone or corticosterone into their corresponding 5-alpha-3-oxosteroids. It plays a central role in sexual differentiation and androgen physiology.</text>
</comment>
<dbReference type="FunFam" id="1.20.120.1630:FF:000002">
    <property type="entry name" value="Steroid 5 alpha-reductase 1"/>
    <property type="match status" value="1"/>
</dbReference>
<proteinExistence type="evidence at transcript level"/>
<feature type="domain" description="3-oxo-5-alpha-steroid 4-dehydrogenase C-terminal" evidence="19">
    <location>
        <begin position="109"/>
        <end position="256"/>
    </location>
</feature>
<evidence type="ECO:0000256" key="4">
    <source>
        <dbReference type="ARBA" id="ARBA00022692"/>
    </source>
</evidence>
<evidence type="ECO:0000256" key="16">
    <source>
        <dbReference type="ARBA" id="ARBA00048292"/>
    </source>
</evidence>
<dbReference type="GO" id="GO:0006702">
    <property type="term" value="P:androgen biosynthetic process"/>
    <property type="evidence" value="ECO:0007669"/>
    <property type="project" value="UniProtKB-ARBA"/>
</dbReference>
<evidence type="ECO:0000256" key="3">
    <source>
        <dbReference type="ARBA" id="ARBA00007742"/>
    </source>
</evidence>
<evidence type="ECO:0000256" key="1">
    <source>
        <dbReference type="ARBA" id="ARBA00004154"/>
    </source>
</evidence>
<feature type="transmembrane region" description="Helical" evidence="18">
    <location>
        <begin position="203"/>
        <end position="226"/>
    </location>
</feature>
<dbReference type="InterPro" id="IPR016636">
    <property type="entry name" value="3-oxo-5-alpha-steroid_4-DH"/>
</dbReference>
<evidence type="ECO:0000256" key="6">
    <source>
        <dbReference type="ARBA" id="ARBA00022824"/>
    </source>
</evidence>
<comment type="similarity">
    <text evidence="3 18">Belongs to the steroid 5-alpha reductase family.</text>
</comment>
<dbReference type="Gene3D" id="1.20.120.1630">
    <property type="match status" value="1"/>
</dbReference>
<comment type="catalytic activity">
    <reaction evidence="17">
        <text>17beta-hydroxy-5alpha-androstan-3-one + NADP(+) = testosterone + NADPH + H(+)</text>
        <dbReference type="Rhea" id="RHEA:50820"/>
        <dbReference type="ChEBI" id="CHEBI:15378"/>
        <dbReference type="ChEBI" id="CHEBI:16330"/>
        <dbReference type="ChEBI" id="CHEBI:17347"/>
        <dbReference type="ChEBI" id="CHEBI:57783"/>
        <dbReference type="ChEBI" id="CHEBI:58349"/>
        <dbReference type="EC" id="1.3.1.22"/>
    </reaction>
    <physiologicalReaction direction="right-to-left" evidence="17">
        <dbReference type="Rhea" id="RHEA:50822"/>
    </physiologicalReaction>
</comment>
<dbReference type="GO" id="GO:0047751">
    <property type="term" value="F:3-oxo-5-alpha-steroid 4-dehydrogenase (NADP+) activity"/>
    <property type="evidence" value="ECO:0007669"/>
    <property type="project" value="UniProtKB-EC"/>
</dbReference>
<keyword evidence="11" id="KW-0560">Oxidoreductase</keyword>
<evidence type="ECO:0000256" key="5">
    <source>
        <dbReference type="ARBA" id="ARBA00022782"/>
    </source>
</evidence>
<keyword evidence="10 18" id="KW-1133">Transmembrane helix</keyword>
<evidence type="ECO:0000256" key="13">
    <source>
        <dbReference type="ARBA" id="ARBA00023136"/>
    </source>
</evidence>
<evidence type="ECO:0000256" key="8">
    <source>
        <dbReference type="ARBA" id="ARBA00022857"/>
    </source>
</evidence>
<organism evidence="20">
    <name type="scientific">Callorhinchus milii</name>
    <name type="common">Ghost shark</name>
    <dbReference type="NCBI Taxonomy" id="7868"/>
    <lineage>
        <taxon>Eukaryota</taxon>
        <taxon>Metazoa</taxon>
        <taxon>Chordata</taxon>
        <taxon>Craniata</taxon>
        <taxon>Vertebrata</taxon>
        <taxon>Chondrichthyes</taxon>
        <taxon>Holocephali</taxon>
        <taxon>Chimaeriformes</taxon>
        <taxon>Callorhinchidae</taxon>
        <taxon>Callorhinchus</taxon>
    </lineage>
</organism>
<feature type="transmembrane region" description="Helical" evidence="18">
    <location>
        <begin position="148"/>
        <end position="165"/>
    </location>
</feature>
<dbReference type="Pfam" id="PF02544">
    <property type="entry name" value="Steroid_dh"/>
    <property type="match status" value="1"/>
</dbReference>
<evidence type="ECO:0000256" key="7">
    <source>
        <dbReference type="ARBA" id="ARBA00022848"/>
    </source>
</evidence>
<comment type="catalytic activity">
    <reaction evidence="15 18">
        <text>a 3-oxo-5alpha-steroid + NADP(+) = a 3-oxo-Delta(4)-steroid + NADPH + H(+)</text>
        <dbReference type="Rhea" id="RHEA:54384"/>
        <dbReference type="ChEBI" id="CHEBI:13601"/>
        <dbReference type="ChEBI" id="CHEBI:15378"/>
        <dbReference type="ChEBI" id="CHEBI:47909"/>
        <dbReference type="ChEBI" id="CHEBI:57783"/>
        <dbReference type="ChEBI" id="CHEBI:58349"/>
        <dbReference type="EC" id="1.3.1.22"/>
    </reaction>
</comment>
<keyword evidence="12" id="KW-0443">Lipid metabolism</keyword>
<comment type="caution">
    <text evidence="18">Lacks conserved residue(s) required for the propagation of feature annotation.</text>
</comment>
<evidence type="ECO:0000313" key="20">
    <source>
        <dbReference type="EMBL" id="AFP06587.1"/>
    </source>
</evidence>
<keyword evidence="5" id="KW-0221">Differentiation</keyword>
<dbReference type="RefSeq" id="XP_042189318.1">
    <property type="nucleotide sequence ID" value="XM_042333384.1"/>
</dbReference>
<comment type="catalytic activity">
    <reaction evidence="16">
        <text>5alpha-pregnane-3,20-dione + NADP(+) = progesterone + NADPH + H(+)</text>
        <dbReference type="Rhea" id="RHEA:21952"/>
        <dbReference type="ChEBI" id="CHEBI:15378"/>
        <dbReference type="ChEBI" id="CHEBI:17026"/>
        <dbReference type="ChEBI" id="CHEBI:28952"/>
        <dbReference type="ChEBI" id="CHEBI:57783"/>
        <dbReference type="ChEBI" id="CHEBI:58349"/>
        <dbReference type="EC" id="1.3.1.22"/>
    </reaction>
    <physiologicalReaction direction="right-to-left" evidence="16">
        <dbReference type="Rhea" id="RHEA:21954"/>
    </physiologicalReaction>
</comment>
<evidence type="ECO:0000256" key="2">
    <source>
        <dbReference type="ARBA" id="ARBA00004477"/>
    </source>
</evidence>
<evidence type="ECO:0000256" key="12">
    <source>
        <dbReference type="ARBA" id="ARBA00023098"/>
    </source>
</evidence>
<evidence type="ECO:0000256" key="18">
    <source>
        <dbReference type="PIRNR" id="PIRNR015596"/>
    </source>
</evidence>
<dbReference type="InterPro" id="IPR039357">
    <property type="entry name" value="SRD5A/TECR"/>
</dbReference>
<name>V9L3Z0_CALMI</name>
<dbReference type="EC" id="1.3.1.22" evidence="18"/>
<evidence type="ECO:0000256" key="17">
    <source>
        <dbReference type="ARBA" id="ARBA00049397"/>
    </source>
</evidence>
<dbReference type="KEGG" id="cmk:103181748"/>
<reference evidence="20" key="1">
    <citation type="journal article" date="2014" name="Nature">
        <title>Elephant shark genome provides unique insights into gnathostome evolution.</title>
        <authorList>
            <consortium name="International Elephant Shark Genome Sequencing Consortium"/>
            <person name="Venkatesh B."/>
            <person name="Lee A.P."/>
            <person name="Ravi V."/>
            <person name="Maurya A.K."/>
            <person name="Lian M.M."/>
            <person name="Swann J.B."/>
            <person name="Ohta Y."/>
            <person name="Flajnik M.F."/>
            <person name="Sutoh Y."/>
            <person name="Kasahara M."/>
            <person name="Hoon S."/>
            <person name="Gangu V."/>
            <person name="Roy S.W."/>
            <person name="Irimia M."/>
            <person name="Korzh V."/>
            <person name="Kondrychyn I."/>
            <person name="Lim Z.W."/>
            <person name="Tay B.H."/>
            <person name="Tohari S."/>
            <person name="Kong K.W."/>
            <person name="Ho S."/>
            <person name="Lorente-Galdos B."/>
            <person name="Quilez J."/>
            <person name="Marques-Bonet T."/>
            <person name="Raney B.J."/>
            <person name="Ingham P.W."/>
            <person name="Tay A."/>
            <person name="Hillier L.W."/>
            <person name="Minx P."/>
            <person name="Boehm T."/>
            <person name="Wilson R.K."/>
            <person name="Brenner S."/>
            <person name="Warren W.C."/>
        </authorList>
    </citation>
    <scope>NUCLEOTIDE SEQUENCE</scope>
    <source>
        <tissue evidence="20">Ovary</tissue>
    </source>
</reference>
<keyword evidence="4 18" id="KW-0812">Transmembrane</keyword>
<evidence type="ECO:0000256" key="14">
    <source>
        <dbReference type="ARBA" id="ARBA00045549"/>
    </source>
</evidence>
<dbReference type="GeneID" id="103181748"/>
<dbReference type="GO" id="GO:0030154">
    <property type="term" value="P:cell differentiation"/>
    <property type="evidence" value="ECO:0007669"/>
    <property type="project" value="UniProtKB-KW"/>
</dbReference>
<dbReference type="PANTHER" id="PTHR10556">
    <property type="entry name" value="3-OXO-5-ALPHA-STEROID 4-DEHYDROGENASE"/>
    <property type="match status" value="1"/>
</dbReference>
<evidence type="ECO:0000259" key="19">
    <source>
        <dbReference type="Pfam" id="PF02544"/>
    </source>
</evidence>
<keyword evidence="8" id="KW-0521">NADP</keyword>